<dbReference type="Proteomes" id="UP000001036">
    <property type="component" value="Chromosome"/>
</dbReference>
<evidence type="ECO:0000313" key="8">
    <source>
        <dbReference type="EMBL" id="ACE85430.1"/>
    </source>
</evidence>
<dbReference type="SUPFAM" id="SSF56935">
    <property type="entry name" value="Porins"/>
    <property type="match status" value="1"/>
</dbReference>
<dbReference type="EMBL" id="CP000934">
    <property type="protein sequence ID" value="ACE85430.1"/>
    <property type="molecule type" value="Genomic_DNA"/>
</dbReference>
<dbReference type="Pfam" id="PF07715">
    <property type="entry name" value="Plug"/>
    <property type="match status" value="1"/>
</dbReference>
<evidence type="ECO:0000256" key="5">
    <source>
        <dbReference type="SAM" id="SignalP"/>
    </source>
</evidence>
<dbReference type="PANTHER" id="PTHR40980:SF5">
    <property type="entry name" value="TONB-DEPENDENT RECEPTOR"/>
    <property type="match status" value="1"/>
</dbReference>
<proteinExistence type="inferred from homology"/>
<dbReference type="eggNOG" id="COG1629">
    <property type="taxonomic scope" value="Bacteria"/>
</dbReference>
<comment type="similarity">
    <text evidence="4">Belongs to the TonB-dependent receptor family.</text>
</comment>
<dbReference type="AlphaFoldDB" id="B3PJZ9"/>
<keyword evidence="8" id="KW-0675">Receptor</keyword>
<dbReference type="PANTHER" id="PTHR40980">
    <property type="entry name" value="PLUG DOMAIN-CONTAINING PROTEIN"/>
    <property type="match status" value="1"/>
</dbReference>
<dbReference type="Gene3D" id="2.40.170.20">
    <property type="entry name" value="TonB-dependent receptor, beta-barrel domain"/>
    <property type="match status" value="1"/>
</dbReference>
<evidence type="ECO:0000259" key="7">
    <source>
        <dbReference type="Pfam" id="PF07715"/>
    </source>
</evidence>
<name>B3PJZ9_CELJU</name>
<feature type="chain" id="PRO_5002794177" evidence="5">
    <location>
        <begin position="46"/>
        <end position="910"/>
    </location>
</feature>
<protein>
    <submittedName>
        <fullName evidence="8">Putative TonB-dependent receptor</fullName>
    </submittedName>
</protein>
<evidence type="ECO:0000256" key="3">
    <source>
        <dbReference type="ARBA" id="ARBA00023237"/>
    </source>
</evidence>
<reference evidence="8 9" key="1">
    <citation type="journal article" date="2008" name="J. Bacteriol.">
        <title>Insights into plant cell wall degradation from the genome sequence of the soil bacterium Cellvibrio japonicus.</title>
        <authorList>
            <person name="Deboy R.T."/>
            <person name="Mongodin E.F."/>
            <person name="Fouts D.E."/>
            <person name="Tailford L.E."/>
            <person name="Khouri H."/>
            <person name="Emerson J.B."/>
            <person name="Mohamoud Y."/>
            <person name="Watkins K."/>
            <person name="Henrissat B."/>
            <person name="Gilbert H.J."/>
            <person name="Nelson K.E."/>
        </authorList>
    </citation>
    <scope>NUCLEOTIDE SEQUENCE [LARGE SCALE GENOMIC DNA]</scope>
    <source>
        <strain evidence="8 9">Ueda107</strain>
    </source>
</reference>
<feature type="domain" description="TonB-dependent receptor-like beta-barrel" evidence="6">
    <location>
        <begin position="411"/>
        <end position="849"/>
    </location>
</feature>
<dbReference type="STRING" id="498211.CJA_2361"/>
<dbReference type="Pfam" id="PF00593">
    <property type="entry name" value="TonB_dep_Rec_b-barrel"/>
    <property type="match status" value="1"/>
</dbReference>
<evidence type="ECO:0000256" key="4">
    <source>
        <dbReference type="RuleBase" id="RU003357"/>
    </source>
</evidence>
<feature type="domain" description="TonB-dependent receptor plug" evidence="7">
    <location>
        <begin position="85"/>
        <end position="172"/>
    </location>
</feature>
<organism evidence="8 9">
    <name type="scientific">Cellvibrio japonicus (strain Ueda107)</name>
    <name type="common">Pseudomonas fluorescens subsp. cellulosa</name>
    <dbReference type="NCBI Taxonomy" id="498211"/>
    <lineage>
        <taxon>Bacteria</taxon>
        <taxon>Pseudomonadati</taxon>
        <taxon>Pseudomonadota</taxon>
        <taxon>Gammaproteobacteria</taxon>
        <taxon>Cellvibrionales</taxon>
        <taxon>Cellvibrionaceae</taxon>
        <taxon>Cellvibrio</taxon>
    </lineage>
</organism>
<dbReference type="InterPro" id="IPR012910">
    <property type="entry name" value="Plug_dom"/>
</dbReference>
<comment type="subcellular location">
    <subcellularLocation>
        <location evidence="1 4">Cell outer membrane</location>
    </subcellularLocation>
</comment>
<dbReference type="KEGG" id="cja:CJA_2361"/>
<dbReference type="InterPro" id="IPR000531">
    <property type="entry name" value="Beta-barrel_TonB"/>
</dbReference>
<dbReference type="GO" id="GO:0009279">
    <property type="term" value="C:cell outer membrane"/>
    <property type="evidence" value="ECO:0007669"/>
    <property type="project" value="UniProtKB-SubCell"/>
</dbReference>
<gene>
    <name evidence="8" type="ordered locus">CJA_2361</name>
</gene>
<keyword evidence="2 4" id="KW-0472">Membrane</keyword>
<dbReference type="InterPro" id="IPR037066">
    <property type="entry name" value="Plug_dom_sf"/>
</dbReference>
<accession>B3PJZ9</accession>
<dbReference type="InterPro" id="IPR036942">
    <property type="entry name" value="Beta-barrel_TonB_sf"/>
</dbReference>
<sequence>MNRVHRLQTTSNEKVRIMQKKSLNRHKLFIALSAVSVSLSAAAQAQTETASGSQTIIDAPVLEEMLVTGRQVSGAQSIIDQRLEEAFSADILGGEQIARAGDSNIAIALTRVPGVTLVDGQYVYVRSLGERYSSVQLNGAAVPSPELTRNVLPLDLLPSSIVKTLKVQKAYSPDLPAHFGGGNVDIRTTSIPEDFVFELSLGTGSNSESSGDGLGYASNKRNGLPHDIDQALDLYQGKINVNGIIDIIDTDGGSPTPEQLTEARTINRNLMLSLDRDIEIEKKSNDLDLSGNLTLGNSWALTDDLSIGALLNLSRDESVRNKNQHRKAIGDPEQIYSFIERTIDETRELAGLNAGINYQDMHQIAVNAYNIRIEEDEAQIDTGHDASNRAQDGSQTVDYSTRYEERELEVYQVLGDHKFDQLSGGLFGDLKVDWFYSDATATTNIPGKTSVKGNNRIDTTTGELISTRLLATSAMASVAFLNLEDQVESYGVNAALPLLFENAEITLSGGYSYNDKARQYYGYTANINAIGVSGNVLAGTPGTVLTDATLSNLANPFELTMGGGLGTESYLAAQMIDAAYGMFDAKWDDTWRLTAGARYEDYRQAVLPIDLLDYSGEYLGKLIEDLQNDGQRFAIRDDGWKPSVALTYMNQGFMGAEDFQIRASYAKTLVRPDLRELSEVFYIDPELGIQVQGNPNLQSSELDHYDLRTEWVYDSGDNFTFSLFYKDVANPIEQSRVPGSDDSIVLTFYNAISGKIYGAEFEGLKTLGAGFFITGNITLTDSEIVSPADGGFTNISRKMTGQSDYVINAQLGYDSDNGMHSASLVYNVFGERIYYAARLNGHDDAFEQPFNSLDLIYSFFPTEQLTAKIKLGNLLNEKRTFEQVNSNGQSVTILEQEVGTSYSLDVKYRF</sequence>
<dbReference type="HOGENOM" id="CLU_006935_0_0_6"/>
<dbReference type="Gene3D" id="2.170.130.10">
    <property type="entry name" value="TonB-dependent receptor, plug domain"/>
    <property type="match status" value="1"/>
</dbReference>
<keyword evidence="4" id="KW-0798">TonB box</keyword>
<keyword evidence="3" id="KW-0998">Cell outer membrane</keyword>
<evidence type="ECO:0000313" key="9">
    <source>
        <dbReference type="Proteomes" id="UP000001036"/>
    </source>
</evidence>
<evidence type="ECO:0000259" key="6">
    <source>
        <dbReference type="Pfam" id="PF00593"/>
    </source>
</evidence>
<evidence type="ECO:0000256" key="1">
    <source>
        <dbReference type="ARBA" id="ARBA00004442"/>
    </source>
</evidence>
<feature type="signal peptide" evidence="5">
    <location>
        <begin position="1"/>
        <end position="45"/>
    </location>
</feature>
<keyword evidence="9" id="KW-1185">Reference proteome</keyword>
<keyword evidence="5" id="KW-0732">Signal</keyword>
<dbReference type="eggNOG" id="COG4206">
    <property type="taxonomic scope" value="Bacteria"/>
</dbReference>
<evidence type="ECO:0000256" key="2">
    <source>
        <dbReference type="ARBA" id="ARBA00023136"/>
    </source>
</evidence>